<organism evidence="3 4">
    <name type="scientific">Candidatus Uhrbacteria bacterium RIFCSPHIGHO2_02_FULL_53_13</name>
    <dbReference type="NCBI Taxonomy" id="1802389"/>
    <lineage>
        <taxon>Bacteria</taxon>
        <taxon>Candidatus Uhriibacteriota</taxon>
    </lineage>
</organism>
<dbReference type="SUPFAM" id="SSF101874">
    <property type="entry name" value="YceI-like"/>
    <property type="match status" value="1"/>
</dbReference>
<reference evidence="3 4" key="1">
    <citation type="journal article" date="2016" name="Nat. Commun.">
        <title>Thousands of microbial genomes shed light on interconnected biogeochemical processes in an aquifer system.</title>
        <authorList>
            <person name="Anantharaman K."/>
            <person name="Brown C.T."/>
            <person name="Hug L.A."/>
            <person name="Sharon I."/>
            <person name="Castelle C.J."/>
            <person name="Probst A.J."/>
            <person name="Thomas B.C."/>
            <person name="Singh A."/>
            <person name="Wilkins M.J."/>
            <person name="Karaoz U."/>
            <person name="Brodie E.L."/>
            <person name="Williams K.H."/>
            <person name="Hubbard S.S."/>
            <person name="Banfield J.F."/>
        </authorList>
    </citation>
    <scope>NUCLEOTIDE SEQUENCE [LARGE SCALE GENOMIC DNA]</scope>
</reference>
<dbReference type="PANTHER" id="PTHR34406:SF1">
    <property type="entry name" value="PROTEIN YCEI"/>
    <property type="match status" value="1"/>
</dbReference>
<keyword evidence="1" id="KW-1133">Transmembrane helix</keyword>
<keyword evidence="1" id="KW-0812">Transmembrane</keyword>
<dbReference type="SMART" id="SM00867">
    <property type="entry name" value="YceI"/>
    <property type="match status" value="1"/>
</dbReference>
<dbReference type="Gene3D" id="2.40.128.110">
    <property type="entry name" value="Lipid/polyisoprenoid-binding, YceI-like"/>
    <property type="match status" value="1"/>
</dbReference>
<evidence type="ECO:0000313" key="4">
    <source>
        <dbReference type="Proteomes" id="UP000177097"/>
    </source>
</evidence>
<protein>
    <recommendedName>
        <fullName evidence="2">Lipid/polyisoprenoid-binding YceI-like domain-containing protein</fullName>
    </recommendedName>
</protein>
<gene>
    <name evidence="3" type="ORF">A3C17_02635</name>
</gene>
<dbReference type="Pfam" id="PF04264">
    <property type="entry name" value="YceI"/>
    <property type="match status" value="1"/>
</dbReference>
<evidence type="ECO:0000259" key="2">
    <source>
        <dbReference type="SMART" id="SM00867"/>
    </source>
</evidence>
<keyword evidence="1" id="KW-0472">Membrane</keyword>
<proteinExistence type="predicted"/>
<evidence type="ECO:0000256" key="1">
    <source>
        <dbReference type="SAM" id="Phobius"/>
    </source>
</evidence>
<dbReference type="STRING" id="1802389.A3C17_02635"/>
<accession>A0A1F7TZX2</accession>
<sequence>MLSMQKLIGFIAALVIIAIGIWIVLAIMSMSQGPIPEPVSIEKPSDTASAPPNIEHLNYTLDAENSTLTWNARRMVGAFHSGGVGIESGHITFEESIDGRVFSGGAFTVDMQTITESKDNQLFLKHVRSNDFFDVKTYPTSALTLTDVQWSGQGNTFAVSGDLTIKDRTVPIVFPAEMTFRNDRAIATALIEIDRTDWGIEFQSESIFLELGDGAIKDAIQFNLALTFIGSD</sequence>
<comment type="caution">
    <text evidence="3">The sequence shown here is derived from an EMBL/GenBank/DDBJ whole genome shotgun (WGS) entry which is preliminary data.</text>
</comment>
<feature type="transmembrane region" description="Helical" evidence="1">
    <location>
        <begin position="7"/>
        <end position="28"/>
    </location>
</feature>
<name>A0A1F7TZX2_9BACT</name>
<evidence type="ECO:0000313" key="3">
    <source>
        <dbReference type="EMBL" id="OGL71579.1"/>
    </source>
</evidence>
<dbReference type="PANTHER" id="PTHR34406">
    <property type="entry name" value="PROTEIN YCEI"/>
    <property type="match status" value="1"/>
</dbReference>
<dbReference type="AlphaFoldDB" id="A0A1F7TZX2"/>
<dbReference type="InterPro" id="IPR036761">
    <property type="entry name" value="TTHA0802/YceI-like_sf"/>
</dbReference>
<dbReference type="EMBL" id="MGDX01000010">
    <property type="protein sequence ID" value="OGL71579.1"/>
    <property type="molecule type" value="Genomic_DNA"/>
</dbReference>
<feature type="domain" description="Lipid/polyisoprenoid-binding YceI-like" evidence="2">
    <location>
        <begin position="58"/>
        <end position="229"/>
    </location>
</feature>
<dbReference type="Proteomes" id="UP000177097">
    <property type="component" value="Unassembled WGS sequence"/>
</dbReference>
<dbReference type="InterPro" id="IPR007372">
    <property type="entry name" value="Lipid/polyisoprenoid-bd_YceI"/>
</dbReference>